<dbReference type="AlphaFoldDB" id="A0A8C2WPC4"/>
<feature type="domain" description="SKICH" evidence="2">
    <location>
        <begin position="7"/>
        <end position="85"/>
    </location>
</feature>
<dbReference type="Ensembl" id="ENSCLMT00005007727.1">
    <property type="protein sequence ID" value="ENSCLMP00005007226.1"/>
    <property type="gene ID" value="ENSCLMG00005003928.1"/>
</dbReference>
<sequence>MDKPSTVVFRNVGQLYFPQTRVECHYSLTSDHRWSSGDWIGIFEMGCSSVKQYYTYTWAVVPNGYTEGTSINCYVLFQGKNLSKHLKTYDTGDNSIEPTPPSWTCLSVHCVVNAHTVLEYTATSASGSQ</sequence>
<accession>A0A8C2WPC4</accession>
<keyword evidence="1" id="KW-0175">Coiled coil</keyword>
<evidence type="ECO:0000256" key="1">
    <source>
        <dbReference type="ARBA" id="ARBA00023054"/>
    </source>
</evidence>
<dbReference type="Pfam" id="PF17751">
    <property type="entry name" value="SKICH"/>
    <property type="match status" value="1"/>
</dbReference>
<reference evidence="3" key="2">
    <citation type="submission" date="2025-09" db="UniProtKB">
        <authorList>
            <consortium name="Ensembl"/>
        </authorList>
    </citation>
    <scope>IDENTIFICATION</scope>
</reference>
<dbReference type="InterPro" id="IPR041611">
    <property type="entry name" value="SKICH"/>
</dbReference>
<reference evidence="3" key="1">
    <citation type="submission" date="2025-08" db="UniProtKB">
        <authorList>
            <consortium name="Ensembl"/>
        </authorList>
    </citation>
    <scope>IDENTIFICATION</scope>
</reference>
<dbReference type="GeneTree" id="ENSGT00950000183025"/>
<name>A0A8C2WPC4_CYCLU</name>
<evidence type="ECO:0000313" key="3">
    <source>
        <dbReference type="Ensembl" id="ENSCLMP00005007226.1"/>
    </source>
</evidence>
<protein>
    <recommendedName>
        <fullName evidence="2">SKICH domain-containing protein</fullName>
    </recommendedName>
</protein>
<evidence type="ECO:0000259" key="2">
    <source>
        <dbReference type="Pfam" id="PF17751"/>
    </source>
</evidence>
<dbReference type="PANTHER" id="PTHR31915:SF5">
    <property type="entry name" value="CALCIUM-BINDING AND COILED-COIL DOMAIN-CONTAINING PROTEIN 1"/>
    <property type="match status" value="1"/>
</dbReference>
<dbReference type="Gene3D" id="2.60.40.2840">
    <property type="match status" value="1"/>
</dbReference>
<dbReference type="Proteomes" id="UP000694565">
    <property type="component" value="Unplaced"/>
</dbReference>
<dbReference type="GO" id="GO:0045944">
    <property type="term" value="P:positive regulation of transcription by RNA polymerase II"/>
    <property type="evidence" value="ECO:0007669"/>
    <property type="project" value="TreeGrafter"/>
</dbReference>
<dbReference type="GO" id="GO:0003713">
    <property type="term" value="F:transcription coactivator activity"/>
    <property type="evidence" value="ECO:0007669"/>
    <property type="project" value="TreeGrafter"/>
</dbReference>
<proteinExistence type="predicted"/>
<keyword evidence="4" id="KW-1185">Reference proteome</keyword>
<evidence type="ECO:0000313" key="4">
    <source>
        <dbReference type="Proteomes" id="UP000694565"/>
    </source>
</evidence>
<dbReference type="InterPro" id="IPR051002">
    <property type="entry name" value="UBA_autophagy_assoc_protein"/>
</dbReference>
<dbReference type="PANTHER" id="PTHR31915">
    <property type="entry name" value="SKICH DOMAIN-CONTAINING PROTEIN"/>
    <property type="match status" value="1"/>
</dbReference>
<organism evidence="3 4">
    <name type="scientific">Cyclopterus lumpus</name>
    <name type="common">Lumpsucker</name>
    <dbReference type="NCBI Taxonomy" id="8103"/>
    <lineage>
        <taxon>Eukaryota</taxon>
        <taxon>Metazoa</taxon>
        <taxon>Chordata</taxon>
        <taxon>Craniata</taxon>
        <taxon>Vertebrata</taxon>
        <taxon>Euteleostomi</taxon>
        <taxon>Actinopterygii</taxon>
        <taxon>Neopterygii</taxon>
        <taxon>Teleostei</taxon>
        <taxon>Neoteleostei</taxon>
        <taxon>Acanthomorphata</taxon>
        <taxon>Eupercaria</taxon>
        <taxon>Perciformes</taxon>
        <taxon>Cottioidei</taxon>
        <taxon>Cottales</taxon>
        <taxon>Cyclopteridae</taxon>
        <taxon>Cyclopterus</taxon>
    </lineage>
</organism>